<sequence length="176" mass="19827">MIFSLRLDLRGVRIPFRYSATSCELTFDIGNNDNNNNPTGRQDRPKSVVTTAPVVPSPLGRRAEPPSSRLPSAANQHHCSVRFDTRTSPRNRHTSSIGVLSTDWGVYSKKTEDRPVRRYLSEQNPRSTLVICTKVKVKVKVKDDPCAQINIPRKTSEELIAPYKVRRIAEGDQVID</sequence>
<feature type="region of interest" description="Disordered" evidence="1">
    <location>
        <begin position="28"/>
        <end position="77"/>
    </location>
</feature>
<protein>
    <submittedName>
        <fullName evidence="2">Uncharacterized protein</fullName>
    </submittedName>
</protein>
<dbReference type="EMBL" id="LASV01000038">
    <property type="protein sequence ID" value="KKA25035.1"/>
    <property type="molecule type" value="Genomic_DNA"/>
</dbReference>
<evidence type="ECO:0000256" key="1">
    <source>
        <dbReference type="SAM" id="MobiDB-lite"/>
    </source>
</evidence>
<accession>A0A0F4Z3V8</accession>
<evidence type="ECO:0000313" key="2">
    <source>
        <dbReference type="EMBL" id="KKA25035.1"/>
    </source>
</evidence>
<dbReference type="RefSeq" id="XP_013331647.1">
    <property type="nucleotide sequence ID" value="XM_013476193.1"/>
</dbReference>
<dbReference type="Proteomes" id="UP000053958">
    <property type="component" value="Unassembled WGS sequence"/>
</dbReference>
<keyword evidence="3" id="KW-1185">Reference proteome</keyword>
<organism evidence="2 3">
    <name type="scientific">Rasamsonia emersonii (strain ATCC 16479 / CBS 393.64 / IMI 116815)</name>
    <dbReference type="NCBI Taxonomy" id="1408163"/>
    <lineage>
        <taxon>Eukaryota</taxon>
        <taxon>Fungi</taxon>
        <taxon>Dikarya</taxon>
        <taxon>Ascomycota</taxon>
        <taxon>Pezizomycotina</taxon>
        <taxon>Eurotiomycetes</taxon>
        <taxon>Eurotiomycetidae</taxon>
        <taxon>Eurotiales</taxon>
        <taxon>Trichocomaceae</taxon>
        <taxon>Rasamsonia</taxon>
    </lineage>
</organism>
<dbReference type="GeneID" id="25312954"/>
<dbReference type="AlphaFoldDB" id="A0A0F4Z3V8"/>
<name>A0A0F4Z3V8_RASE3</name>
<reference evidence="2 3" key="1">
    <citation type="submission" date="2015-04" db="EMBL/GenBank/DDBJ databases">
        <authorList>
            <person name="Heijne W.H."/>
            <person name="Fedorova N.D."/>
            <person name="Nierman W.C."/>
            <person name="Vollebregt A.W."/>
            <person name="Zhao Z."/>
            <person name="Wu L."/>
            <person name="Kumar M."/>
            <person name="Stam H."/>
            <person name="van den Berg M.A."/>
            <person name="Pel H.J."/>
        </authorList>
    </citation>
    <scope>NUCLEOTIDE SEQUENCE [LARGE SCALE GENOMIC DNA]</scope>
    <source>
        <strain evidence="2 3">CBS 393.64</strain>
    </source>
</reference>
<gene>
    <name evidence="2" type="ORF">T310_0900</name>
</gene>
<evidence type="ECO:0000313" key="3">
    <source>
        <dbReference type="Proteomes" id="UP000053958"/>
    </source>
</evidence>
<feature type="compositionally biased region" description="Low complexity" evidence="1">
    <location>
        <begin position="47"/>
        <end position="58"/>
    </location>
</feature>
<comment type="caution">
    <text evidence="2">The sequence shown here is derived from an EMBL/GenBank/DDBJ whole genome shotgun (WGS) entry which is preliminary data.</text>
</comment>
<proteinExistence type="predicted"/>